<feature type="signal peptide" evidence="4">
    <location>
        <begin position="1"/>
        <end position="21"/>
    </location>
</feature>
<organism evidence="6 7">
    <name type="scientific">Rugosimonospora acidiphila</name>
    <dbReference type="NCBI Taxonomy" id="556531"/>
    <lineage>
        <taxon>Bacteria</taxon>
        <taxon>Bacillati</taxon>
        <taxon>Actinomycetota</taxon>
        <taxon>Actinomycetes</taxon>
        <taxon>Micromonosporales</taxon>
        <taxon>Micromonosporaceae</taxon>
        <taxon>Rugosimonospora</taxon>
    </lineage>
</organism>
<comment type="similarity">
    <text evidence="2">Belongs to the bacterial solute-binding protein 2 family.</text>
</comment>
<evidence type="ECO:0000259" key="5">
    <source>
        <dbReference type="Pfam" id="PF13407"/>
    </source>
</evidence>
<evidence type="ECO:0000256" key="3">
    <source>
        <dbReference type="ARBA" id="ARBA00022729"/>
    </source>
</evidence>
<evidence type="ECO:0000256" key="2">
    <source>
        <dbReference type="ARBA" id="ARBA00007639"/>
    </source>
</evidence>
<name>A0ABP9S2G6_9ACTN</name>
<dbReference type="EMBL" id="BAABJQ010000013">
    <property type="protein sequence ID" value="GAA5190226.1"/>
    <property type="molecule type" value="Genomic_DNA"/>
</dbReference>
<comment type="caution">
    <text evidence="6">The sequence shown here is derived from an EMBL/GenBank/DDBJ whole genome shotgun (WGS) entry which is preliminary data.</text>
</comment>
<dbReference type="Pfam" id="PF13407">
    <property type="entry name" value="Peripla_BP_4"/>
    <property type="match status" value="1"/>
</dbReference>
<dbReference type="Proteomes" id="UP001501570">
    <property type="component" value="Unassembled WGS sequence"/>
</dbReference>
<comment type="subcellular location">
    <subcellularLocation>
        <location evidence="1">Cell envelope</location>
    </subcellularLocation>
</comment>
<feature type="domain" description="Periplasmic binding protein" evidence="5">
    <location>
        <begin position="73"/>
        <end position="328"/>
    </location>
</feature>
<dbReference type="RefSeq" id="WP_345632511.1">
    <property type="nucleotide sequence ID" value="NZ_BAABJQ010000013.1"/>
</dbReference>
<protein>
    <recommendedName>
        <fullName evidence="5">Periplasmic binding protein domain-containing protein</fullName>
    </recommendedName>
</protein>
<dbReference type="PANTHER" id="PTHR46847:SF1">
    <property type="entry name" value="D-ALLOSE-BINDING PERIPLASMIC PROTEIN-RELATED"/>
    <property type="match status" value="1"/>
</dbReference>
<proteinExistence type="inferred from homology"/>
<dbReference type="Gene3D" id="3.40.50.2300">
    <property type="match status" value="2"/>
</dbReference>
<evidence type="ECO:0000313" key="6">
    <source>
        <dbReference type="EMBL" id="GAA5190226.1"/>
    </source>
</evidence>
<accession>A0ABP9S2G6</accession>
<evidence type="ECO:0000256" key="1">
    <source>
        <dbReference type="ARBA" id="ARBA00004196"/>
    </source>
</evidence>
<dbReference type="PANTHER" id="PTHR46847">
    <property type="entry name" value="D-ALLOSE-BINDING PERIPLASMIC PROTEIN-RELATED"/>
    <property type="match status" value="1"/>
</dbReference>
<keyword evidence="7" id="KW-1185">Reference proteome</keyword>
<dbReference type="InterPro" id="IPR025997">
    <property type="entry name" value="SBP_2_dom"/>
</dbReference>
<feature type="chain" id="PRO_5046729747" description="Periplasmic binding protein domain-containing protein" evidence="4">
    <location>
        <begin position="22"/>
        <end position="377"/>
    </location>
</feature>
<reference evidence="7" key="1">
    <citation type="journal article" date="2019" name="Int. J. Syst. Evol. Microbiol.">
        <title>The Global Catalogue of Microorganisms (GCM) 10K type strain sequencing project: providing services to taxonomists for standard genome sequencing and annotation.</title>
        <authorList>
            <consortium name="The Broad Institute Genomics Platform"/>
            <consortium name="The Broad Institute Genome Sequencing Center for Infectious Disease"/>
            <person name="Wu L."/>
            <person name="Ma J."/>
        </authorList>
    </citation>
    <scope>NUCLEOTIDE SEQUENCE [LARGE SCALE GENOMIC DNA]</scope>
    <source>
        <strain evidence="7">JCM 18304</strain>
    </source>
</reference>
<evidence type="ECO:0000313" key="7">
    <source>
        <dbReference type="Proteomes" id="UP001501570"/>
    </source>
</evidence>
<dbReference type="SUPFAM" id="SSF53822">
    <property type="entry name" value="Periplasmic binding protein-like I"/>
    <property type="match status" value="1"/>
</dbReference>
<sequence length="377" mass="39116">MAVGAAALLLAAGCSSSSSSASSGGSADSGVSASSGVAYATAQIAKYSVDPAKLAAPGPAIKGARAALQGKKIYYIPLLQSIPNFNIIGQGFAAGAKALGASTTVCDGGANPTSVSNCINQAINTDAAAIVICGFPTSFAPTALASAKSHNVPVLVMGEEGGLGDDQMSYLPNQQTMQEALAADTIIKQSNGAAHVIIAEADDNSQSIGWVQNGAVPEFKKYCPKCDVTVMPFNSTKLQTDVPPQVSTELLQHPGTDYILSEFDTYIPAILQGVQSSHATGIKITGTTGILSGLQRMKAGQLETADVGSNFYEYGWLGTDQLARMMTKNPPTEHPMGIKVFTPDNIKGLNLTTQDQNDGSWFGSSAEWKTTLTQLWQ</sequence>
<keyword evidence="3 4" id="KW-0732">Signal</keyword>
<dbReference type="InterPro" id="IPR028082">
    <property type="entry name" value="Peripla_BP_I"/>
</dbReference>
<evidence type="ECO:0000256" key="4">
    <source>
        <dbReference type="SAM" id="SignalP"/>
    </source>
</evidence>
<gene>
    <name evidence="6" type="ORF">GCM10023322_44910</name>
</gene>